<accession>A0ABV1GDJ2</accession>
<dbReference type="EMBL" id="JBBMFA010000065">
    <property type="protein sequence ID" value="MEQ2519722.1"/>
    <property type="molecule type" value="Genomic_DNA"/>
</dbReference>
<gene>
    <name evidence="3" type="ORF">WMO24_04650</name>
</gene>
<evidence type="ECO:0000256" key="1">
    <source>
        <dbReference type="ARBA" id="ARBA00022729"/>
    </source>
</evidence>
<keyword evidence="1" id="KW-0732">Signal</keyword>
<dbReference type="Pfam" id="PF10503">
    <property type="entry name" value="Esterase_PHB"/>
    <property type="match status" value="1"/>
</dbReference>
<dbReference type="InterPro" id="IPR050955">
    <property type="entry name" value="Plant_Biomass_Hydrol_Est"/>
</dbReference>
<dbReference type="SUPFAM" id="SSF53474">
    <property type="entry name" value="alpha/beta-Hydrolases"/>
    <property type="match status" value="2"/>
</dbReference>
<organism evidence="3 4">
    <name type="scientific">Ruthenibacterium intestinale</name>
    <dbReference type="NCBI Taxonomy" id="3133163"/>
    <lineage>
        <taxon>Bacteria</taxon>
        <taxon>Bacillati</taxon>
        <taxon>Bacillota</taxon>
        <taxon>Clostridia</taxon>
        <taxon>Eubacteriales</taxon>
        <taxon>Oscillospiraceae</taxon>
        <taxon>Ruthenibacterium</taxon>
    </lineage>
</organism>
<dbReference type="PANTHER" id="PTHR43037:SF5">
    <property type="entry name" value="FERULOYL ESTERASE"/>
    <property type="match status" value="1"/>
</dbReference>
<evidence type="ECO:0000313" key="3">
    <source>
        <dbReference type="EMBL" id="MEQ2519722.1"/>
    </source>
</evidence>
<dbReference type="InterPro" id="IPR029058">
    <property type="entry name" value="AB_hydrolase_fold"/>
</dbReference>
<dbReference type="InterPro" id="IPR010126">
    <property type="entry name" value="Esterase_phb"/>
</dbReference>
<keyword evidence="4" id="KW-1185">Reference proteome</keyword>
<evidence type="ECO:0000256" key="2">
    <source>
        <dbReference type="ARBA" id="ARBA00022801"/>
    </source>
</evidence>
<dbReference type="PANTHER" id="PTHR43037">
    <property type="entry name" value="UNNAMED PRODUCT-RELATED"/>
    <property type="match status" value="1"/>
</dbReference>
<dbReference type="Proteomes" id="UP001477672">
    <property type="component" value="Unassembled WGS sequence"/>
</dbReference>
<dbReference type="Gene3D" id="3.40.50.1820">
    <property type="entry name" value="alpha/beta hydrolase"/>
    <property type="match status" value="2"/>
</dbReference>
<proteinExistence type="predicted"/>
<sequence>MLKGRLKHIELCKGKPAPGCLNEFDAMLRRVPDPDAPITDEQGNRRSLYLYLPASGVIPCSSGVVVLRDGADEASAAELLEHTGWADRAERDHYVLLLPNPVSGWGPDEDAFSIHWLTTATQQYLLGCKVHRTSVYLAGFGRAASLAARMALRHGGLLAGVYLEGAAFSGESAAPVPAWLVDCDPRLERAMGRAARAAGFPFRSFRKPEQSLCTDAWDALFLGLRRWPTGGDGTVTRKYTEQEMGLTCFENQTFLGDNGGMAHTWYEFAPQNPAGQRLSLLFALHGGGTSAKYCAEQSRWHELGAKYGFYVVYPHCSADAVWNAGCDERRPSDEEYLLRLYRYLLDKYPIDPGRVYCAGFSMGSLMTQCMGMLHAELFAAIAPFSGYLFPSYWDGPQLSETQPFALTARRMEWMRQAQAQNRDTRLPVIQFHGDRDNTWQAEAGERTRDYWARRNGVPVPDLSAPTRREGADGRFSVFDCCDGTGLCLYRFVSVADLPHAVDLRQPYLAWRFLAGFARSADGSLQIDPV</sequence>
<dbReference type="RefSeq" id="WP_349215156.1">
    <property type="nucleotide sequence ID" value="NZ_JBBMFA010000065.1"/>
</dbReference>
<reference evidence="3 4" key="1">
    <citation type="submission" date="2024-03" db="EMBL/GenBank/DDBJ databases">
        <title>Human intestinal bacterial collection.</title>
        <authorList>
            <person name="Pauvert C."/>
            <person name="Hitch T.C.A."/>
            <person name="Clavel T."/>
        </authorList>
    </citation>
    <scope>NUCLEOTIDE SEQUENCE [LARGE SCALE GENOMIC DNA]</scope>
    <source>
        <strain evidence="3 4">CLA-JM-H11</strain>
    </source>
</reference>
<comment type="caution">
    <text evidence="3">The sequence shown here is derived from an EMBL/GenBank/DDBJ whole genome shotgun (WGS) entry which is preliminary data.</text>
</comment>
<name>A0ABV1GDJ2_9FIRM</name>
<evidence type="ECO:0000313" key="4">
    <source>
        <dbReference type="Proteomes" id="UP001477672"/>
    </source>
</evidence>
<protein>
    <submittedName>
        <fullName evidence="3">PHB depolymerase family esterase</fullName>
    </submittedName>
</protein>
<keyword evidence="2" id="KW-0378">Hydrolase</keyword>